<accession>A0A9Q1CE34</accession>
<sequence>MGGPGIGIGPEWAATGLGLGADAIRADSREFSTRYHQENGINNGVRCEDFTNLCESPRRQRSIEKTSLKGFNQFEVFRPCEVEEFLSPLSSCLTVAANVVKVEPANVALTAVRKTTAHVRRVTVLLGTVPAFVSHHVTAQSKLVIPTEPAFLSSMVSPVHTNILYLGNVNIQLQHRIPHCRIGHRST</sequence>
<organism evidence="1 2">
    <name type="scientific">Holothuria leucospilota</name>
    <name type="common">Black long sea cucumber</name>
    <name type="synonym">Mertensiothuria leucospilota</name>
    <dbReference type="NCBI Taxonomy" id="206669"/>
    <lineage>
        <taxon>Eukaryota</taxon>
        <taxon>Metazoa</taxon>
        <taxon>Echinodermata</taxon>
        <taxon>Eleutherozoa</taxon>
        <taxon>Echinozoa</taxon>
        <taxon>Holothuroidea</taxon>
        <taxon>Aspidochirotacea</taxon>
        <taxon>Aspidochirotida</taxon>
        <taxon>Holothuriidae</taxon>
        <taxon>Holothuria</taxon>
    </lineage>
</organism>
<reference evidence="1" key="1">
    <citation type="submission" date="2021-10" db="EMBL/GenBank/DDBJ databases">
        <title>Tropical sea cucumber genome reveals ecological adaptation and Cuvierian tubules defense mechanism.</title>
        <authorList>
            <person name="Chen T."/>
        </authorList>
    </citation>
    <scope>NUCLEOTIDE SEQUENCE</scope>
    <source>
        <strain evidence="1">Nanhai2018</strain>
        <tissue evidence="1">Muscle</tissue>
    </source>
</reference>
<gene>
    <name evidence="1" type="ORF">HOLleu_10287</name>
</gene>
<evidence type="ECO:0000313" key="1">
    <source>
        <dbReference type="EMBL" id="KAJ8043266.1"/>
    </source>
</evidence>
<protein>
    <submittedName>
        <fullName evidence="1">Uncharacterized protein</fullName>
    </submittedName>
</protein>
<dbReference type="EMBL" id="JAIZAY010000004">
    <property type="protein sequence ID" value="KAJ8043266.1"/>
    <property type="molecule type" value="Genomic_DNA"/>
</dbReference>
<evidence type="ECO:0000313" key="2">
    <source>
        <dbReference type="Proteomes" id="UP001152320"/>
    </source>
</evidence>
<dbReference type="AlphaFoldDB" id="A0A9Q1CE34"/>
<dbReference type="Proteomes" id="UP001152320">
    <property type="component" value="Chromosome 4"/>
</dbReference>
<comment type="caution">
    <text evidence="1">The sequence shown here is derived from an EMBL/GenBank/DDBJ whole genome shotgun (WGS) entry which is preliminary data.</text>
</comment>
<keyword evidence="2" id="KW-1185">Reference proteome</keyword>
<proteinExistence type="predicted"/>
<name>A0A9Q1CE34_HOLLE</name>